<dbReference type="Proteomes" id="UP000009026">
    <property type="component" value="Chromosome"/>
</dbReference>
<protein>
    <submittedName>
        <fullName evidence="1">Uncharacterized protein</fullName>
    </submittedName>
</protein>
<sequence length="37" mass="3838">MRRYAGLRVELLMLGYGASCCAAARGDLLTLGYGAGS</sequence>
<name>A0A0H4WXF5_9BACT</name>
<dbReference type="EMBL" id="CP012109">
    <property type="protein sequence ID" value="AKQ66308.1"/>
    <property type="molecule type" value="Genomic_DNA"/>
</dbReference>
<gene>
    <name evidence="1" type="ORF">A176_003220</name>
</gene>
<organism evidence="1 2">
    <name type="scientific">Pseudomyxococcus hansupus</name>
    <dbReference type="NCBI Taxonomy" id="1297742"/>
    <lineage>
        <taxon>Bacteria</taxon>
        <taxon>Pseudomonadati</taxon>
        <taxon>Myxococcota</taxon>
        <taxon>Myxococcia</taxon>
        <taxon>Myxococcales</taxon>
        <taxon>Cystobacterineae</taxon>
        <taxon>Myxococcaceae</taxon>
        <taxon>Pseudomyxococcus</taxon>
    </lineage>
</organism>
<dbReference type="AlphaFoldDB" id="A0A0H4WXF5"/>
<reference evidence="1 2" key="1">
    <citation type="journal article" date="2016" name="PLoS ONE">
        <title>Complete Genome Sequence and Comparative Genomics of a Novel Myxobacterium Myxococcus hansupus.</title>
        <authorList>
            <person name="Sharma G."/>
            <person name="Narwani T."/>
            <person name="Subramanian S."/>
        </authorList>
    </citation>
    <scope>NUCLEOTIDE SEQUENCE [LARGE SCALE GENOMIC DNA]</scope>
    <source>
        <strain evidence="2">mixupus</strain>
    </source>
</reference>
<evidence type="ECO:0000313" key="1">
    <source>
        <dbReference type="EMBL" id="AKQ66308.1"/>
    </source>
</evidence>
<accession>A0A0H4WXF5</accession>
<dbReference type="STRING" id="1297742.A176_003220"/>
<dbReference type="PATRIC" id="fig|1297742.4.peg.3249"/>
<dbReference type="KEGG" id="mym:A176_003220"/>
<evidence type="ECO:0000313" key="2">
    <source>
        <dbReference type="Proteomes" id="UP000009026"/>
    </source>
</evidence>
<keyword evidence="2" id="KW-1185">Reference proteome</keyword>
<proteinExistence type="predicted"/>